<dbReference type="OrthoDB" id="3280057at2"/>
<dbReference type="InterPro" id="IPR036457">
    <property type="entry name" value="PPM-type-like_dom_sf"/>
</dbReference>
<keyword evidence="1" id="KW-0378">Hydrolase</keyword>
<evidence type="ECO:0000259" key="2">
    <source>
        <dbReference type="SMART" id="SM00331"/>
    </source>
</evidence>
<dbReference type="Pfam" id="PF07228">
    <property type="entry name" value="SpoIIE"/>
    <property type="match status" value="1"/>
</dbReference>
<protein>
    <submittedName>
        <fullName evidence="3">Serine phosphatase RsbU (Regulator of sigma subunit)</fullName>
    </submittedName>
</protein>
<evidence type="ECO:0000256" key="1">
    <source>
        <dbReference type="ARBA" id="ARBA00022801"/>
    </source>
</evidence>
<accession>A0A4R6JU55</accession>
<dbReference type="AlphaFoldDB" id="A0A4R6JU55"/>
<gene>
    <name evidence="3" type="ORF">C8E87_3373</name>
</gene>
<dbReference type="InterPro" id="IPR001932">
    <property type="entry name" value="PPM-type_phosphatase-like_dom"/>
</dbReference>
<dbReference type="SUPFAM" id="SSF81606">
    <property type="entry name" value="PP2C-like"/>
    <property type="match status" value="1"/>
</dbReference>
<dbReference type="SMART" id="SM00331">
    <property type="entry name" value="PP2C_SIG"/>
    <property type="match status" value="1"/>
</dbReference>
<dbReference type="RefSeq" id="WP_133873965.1">
    <property type="nucleotide sequence ID" value="NZ_BOMD01000054.1"/>
</dbReference>
<sequence>MEPSVEVALAGMLTAAEDATPVDAVEAVTRELGLALHARSVSFLIADLSGRALVRLAHVPFDTEAEGRRDGKEVASLLPFDGGPQEEALRTQAAQVTHGDAGWVVLAPVTERGEVIGLLEITLGSEPAPRAVAEIERTAHALAFVVIASRRHTDLFEWGQRTTPFNLSAEIQRRLLPSAFTCEGGSFTLSGWLEPSASIGGDTFDYSLARDTLHFSVTDAMGHGVSSALIATLGVGSLRNSRRAGHTLIEQAERAGAAIAESAPVRGAFLTAVLGRLDLESGTCDLVNAGHVPPILVRDGEPEDLVLPRNIALGILPERKVSSGTVTLRPGDRLVVVTDGMRERGAAALDLAAWLRSLTALHPREAARALADGVLAAVGPILQDDATLLIIDWHGHHGRQRRSRAGADVSAATSADHR</sequence>
<evidence type="ECO:0000313" key="4">
    <source>
        <dbReference type="Proteomes" id="UP000294901"/>
    </source>
</evidence>
<feature type="domain" description="PPM-type phosphatase" evidence="2">
    <location>
        <begin position="189"/>
        <end position="393"/>
    </location>
</feature>
<dbReference type="Gene3D" id="3.60.40.10">
    <property type="entry name" value="PPM-type phosphatase domain"/>
    <property type="match status" value="1"/>
</dbReference>
<dbReference type="EMBL" id="SNWR01000001">
    <property type="protein sequence ID" value="TDO39677.1"/>
    <property type="molecule type" value="Genomic_DNA"/>
</dbReference>
<name>A0A4R6JU55_9ACTN</name>
<dbReference type="PANTHER" id="PTHR43156">
    <property type="entry name" value="STAGE II SPORULATION PROTEIN E-RELATED"/>
    <property type="match status" value="1"/>
</dbReference>
<organism evidence="3 4">
    <name type="scientific">Paractinoplanes brasiliensis</name>
    <dbReference type="NCBI Taxonomy" id="52695"/>
    <lineage>
        <taxon>Bacteria</taxon>
        <taxon>Bacillati</taxon>
        <taxon>Actinomycetota</taxon>
        <taxon>Actinomycetes</taxon>
        <taxon>Micromonosporales</taxon>
        <taxon>Micromonosporaceae</taxon>
        <taxon>Paractinoplanes</taxon>
    </lineage>
</organism>
<evidence type="ECO:0000313" key="3">
    <source>
        <dbReference type="EMBL" id="TDO39677.1"/>
    </source>
</evidence>
<dbReference type="GO" id="GO:0016791">
    <property type="term" value="F:phosphatase activity"/>
    <property type="evidence" value="ECO:0007669"/>
    <property type="project" value="TreeGrafter"/>
</dbReference>
<dbReference type="Proteomes" id="UP000294901">
    <property type="component" value="Unassembled WGS sequence"/>
</dbReference>
<dbReference type="PANTHER" id="PTHR43156:SF2">
    <property type="entry name" value="STAGE II SPORULATION PROTEIN E"/>
    <property type="match status" value="1"/>
</dbReference>
<comment type="caution">
    <text evidence="3">The sequence shown here is derived from an EMBL/GenBank/DDBJ whole genome shotgun (WGS) entry which is preliminary data.</text>
</comment>
<dbReference type="InterPro" id="IPR052016">
    <property type="entry name" value="Bact_Sigma-Reg"/>
</dbReference>
<reference evidence="3 4" key="1">
    <citation type="submission" date="2019-03" db="EMBL/GenBank/DDBJ databases">
        <title>Sequencing the genomes of 1000 actinobacteria strains.</title>
        <authorList>
            <person name="Klenk H.-P."/>
        </authorList>
    </citation>
    <scope>NUCLEOTIDE SEQUENCE [LARGE SCALE GENOMIC DNA]</scope>
    <source>
        <strain evidence="3 4">DSM 43805</strain>
    </source>
</reference>
<keyword evidence="4" id="KW-1185">Reference proteome</keyword>
<proteinExistence type="predicted"/>